<name>A0A830H1U3_9CREN</name>
<reference evidence="1" key="1">
    <citation type="journal article" date="2014" name="Int. J. Syst. Evol. Microbiol.">
        <title>Complete genome sequence of Corynebacterium casei LMG S-19264T (=DSM 44701T), isolated from a smear-ripened cheese.</title>
        <authorList>
            <consortium name="US DOE Joint Genome Institute (JGI-PGF)"/>
            <person name="Walter F."/>
            <person name="Albersmeier A."/>
            <person name="Kalinowski J."/>
            <person name="Ruckert C."/>
        </authorList>
    </citation>
    <scope>NUCLEOTIDE SEQUENCE</scope>
    <source>
        <strain evidence="1">JCM 31740</strain>
    </source>
</reference>
<proteinExistence type="predicted"/>
<dbReference type="AlphaFoldDB" id="A0A830H1U3"/>
<reference evidence="1" key="2">
    <citation type="submission" date="2020-09" db="EMBL/GenBank/DDBJ databases">
        <authorList>
            <person name="Sun Q."/>
            <person name="Ohkuma M."/>
        </authorList>
    </citation>
    <scope>NUCLEOTIDE SEQUENCE</scope>
    <source>
        <strain evidence="1">JCM 31740</strain>
    </source>
</reference>
<dbReference type="EMBL" id="BMQS01000020">
    <property type="protein sequence ID" value="GGU01659.1"/>
    <property type="molecule type" value="Genomic_DNA"/>
</dbReference>
<evidence type="ECO:0000313" key="1">
    <source>
        <dbReference type="EMBL" id="GGU01659.1"/>
    </source>
</evidence>
<sequence length="39" mass="4375">MVNGLVDDCDVAHGDLEIDLHRPFGVEIVEIEFISTRYG</sequence>
<dbReference type="Proteomes" id="UP000616143">
    <property type="component" value="Unassembled WGS sequence"/>
</dbReference>
<gene>
    <name evidence="1" type="ORF">GCM10007116_18550</name>
</gene>
<protein>
    <submittedName>
        <fullName evidence="1">Uncharacterized protein</fullName>
    </submittedName>
</protein>
<accession>A0A830H1U3</accession>
<organism evidence="1 2">
    <name type="scientific">Sulfodiicoccus acidiphilus</name>
    <dbReference type="NCBI Taxonomy" id="1670455"/>
    <lineage>
        <taxon>Archaea</taxon>
        <taxon>Thermoproteota</taxon>
        <taxon>Thermoprotei</taxon>
        <taxon>Sulfolobales</taxon>
        <taxon>Sulfolobaceae</taxon>
        <taxon>Sulfodiicoccus</taxon>
    </lineage>
</organism>
<evidence type="ECO:0000313" key="2">
    <source>
        <dbReference type="Proteomes" id="UP000616143"/>
    </source>
</evidence>
<comment type="caution">
    <text evidence="1">The sequence shown here is derived from an EMBL/GenBank/DDBJ whole genome shotgun (WGS) entry which is preliminary data.</text>
</comment>